<accession>A0ABT5PF48</accession>
<proteinExistence type="predicted"/>
<gene>
    <name evidence="4" type="ORF">M5G17_25105</name>
</gene>
<evidence type="ECO:0000313" key="4">
    <source>
        <dbReference type="EMBL" id="MDD1016949.1"/>
    </source>
</evidence>
<feature type="region of interest" description="Disordered" evidence="2">
    <location>
        <begin position="1"/>
        <end position="23"/>
    </location>
</feature>
<dbReference type="InterPro" id="IPR011010">
    <property type="entry name" value="DNA_brk_join_enz"/>
</dbReference>
<keyword evidence="5" id="KW-1185">Reference proteome</keyword>
<dbReference type="Proteomes" id="UP001148184">
    <property type="component" value="Unassembled WGS sequence"/>
</dbReference>
<evidence type="ECO:0000313" key="5">
    <source>
        <dbReference type="Proteomes" id="UP001148184"/>
    </source>
</evidence>
<evidence type="ECO:0000256" key="2">
    <source>
        <dbReference type="SAM" id="MobiDB-lite"/>
    </source>
</evidence>
<protein>
    <submittedName>
        <fullName evidence="4">Site-specific integrase</fullName>
    </submittedName>
</protein>
<dbReference type="SUPFAM" id="SSF56349">
    <property type="entry name" value="DNA breaking-rejoining enzymes"/>
    <property type="match status" value="1"/>
</dbReference>
<feature type="domain" description="Tyr recombinase" evidence="3">
    <location>
        <begin position="122"/>
        <end position="303"/>
    </location>
</feature>
<dbReference type="Gene3D" id="1.10.443.10">
    <property type="entry name" value="Intergrase catalytic core"/>
    <property type="match status" value="1"/>
</dbReference>
<sequence>MSRKTKSSGAKERRTFAKPSTQAKILSKSMYNSGLISGLGTSHSYEASLKLAAQWLRSSGRGALHELTPKAAKAYLHERSREVGQKTLDRDRQALQAVLRQIGKLNDKQRLNVIKAEKPQSLRSRNYTPDQVQRIISHQTVRNGFSTELAATAGLRAHELRTLLPASERPMDDRPADPEKFREGVRYTVVGKGGLVREVSLPSHLAAQLETRRLDEPVIVIDRLIHYRSFYDIAGGQAWSQSFSRASNSALGFSNGAHGLRHSYAQDRNREIQARLGEVQRAKAIVSQELGHFRPEITDTYLR</sequence>
<dbReference type="InterPro" id="IPR013762">
    <property type="entry name" value="Integrase-like_cat_sf"/>
</dbReference>
<evidence type="ECO:0000259" key="3">
    <source>
        <dbReference type="PROSITE" id="PS51898"/>
    </source>
</evidence>
<dbReference type="InterPro" id="IPR002104">
    <property type="entry name" value="Integrase_catalytic"/>
</dbReference>
<comment type="caution">
    <text evidence="4">The sequence shown here is derived from an EMBL/GenBank/DDBJ whole genome shotgun (WGS) entry which is preliminary data.</text>
</comment>
<keyword evidence="1" id="KW-0233">DNA recombination</keyword>
<organism evidence="4 5">
    <name type="scientific">Pseudomonas rubra</name>
    <dbReference type="NCBI Taxonomy" id="2942627"/>
    <lineage>
        <taxon>Bacteria</taxon>
        <taxon>Pseudomonadati</taxon>
        <taxon>Pseudomonadota</taxon>
        <taxon>Gammaproteobacteria</taxon>
        <taxon>Pseudomonadales</taxon>
        <taxon>Pseudomonadaceae</taxon>
        <taxon>Pseudomonas</taxon>
    </lineage>
</organism>
<dbReference type="RefSeq" id="WP_273895566.1">
    <property type="nucleotide sequence ID" value="NZ_JAMDGP010000062.1"/>
</dbReference>
<dbReference type="EMBL" id="JAMDGZ010000068">
    <property type="protein sequence ID" value="MDD1016949.1"/>
    <property type="molecule type" value="Genomic_DNA"/>
</dbReference>
<dbReference type="PROSITE" id="PS51898">
    <property type="entry name" value="TYR_RECOMBINASE"/>
    <property type="match status" value="1"/>
</dbReference>
<name>A0ABT5PF48_9PSED</name>
<reference evidence="4 5" key="1">
    <citation type="submission" date="2022-05" db="EMBL/GenBank/DDBJ databases">
        <title>Novel Pseudomonas spp. Isolated from a Rainbow Trout Aquaculture Facility.</title>
        <authorList>
            <person name="Testerman T."/>
            <person name="Graf J."/>
        </authorList>
    </citation>
    <scope>NUCLEOTIDE SEQUENCE [LARGE SCALE GENOMIC DNA]</scope>
    <source>
        <strain evidence="4 5">ID1025</strain>
    </source>
</reference>
<evidence type="ECO:0000256" key="1">
    <source>
        <dbReference type="ARBA" id="ARBA00023172"/>
    </source>
</evidence>